<dbReference type="Proteomes" id="UP000693972">
    <property type="component" value="Unassembled WGS sequence"/>
</dbReference>
<evidence type="ECO:0000313" key="1">
    <source>
        <dbReference type="EMBL" id="QXL86176.1"/>
    </source>
</evidence>
<organism evidence="1">
    <name type="scientific">Gymnodinialimonas phycosphaerae</name>
    <dbReference type="NCBI Taxonomy" id="2841589"/>
    <lineage>
        <taxon>Bacteria</taxon>
        <taxon>Pseudomonadati</taxon>
        <taxon>Pseudomonadota</taxon>
        <taxon>Alphaproteobacteria</taxon>
        <taxon>Rhodobacterales</taxon>
        <taxon>Paracoccaceae</taxon>
        <taxon>Gymnodinialimonas</taxon>
    </lineage>
</organism>
<dbReference type="EMBL" id="JAIMBW010000001">
    <property type="protein sequence ID" value="MBY4893453.1"/>
    <property type="molecule type" value="Genomic_DNA"/>
</dbReference>
<sequence length="458" mass="50586">MTDTMTQKLAQAREIQAFRDVVTGFSDPNALVKRAPFAAHLLARIRLLGHLLVQLRFLFSVVGPHEWIVVFDGGRIRPEPGETTYAFVERVGRTNRPQRIPELCGMSPTDRFVLVDVSRSTGKIADAYGTVSFLLALTGVSWLPRLIWDVLQGLRTLGNPKSAVIFATLRMIERRHEWTKCGLLMFTSVTWIAEALRTGLGTAREDLRLVEILHGAGTANTGPYFEWLHTQTCAQITYVNLIADLPRYPPLDAHMMEDRDGEIACNVRLWQTVTEEPLCLASSKSDVHLIAFIGGASHDADYAATVYAVKEQQMIAAIRARCPDPIVYCPHPQHGPAQLSALLGRLQPYGVQVSETATLESMLGASVVVGGLSTSLLEAALLDIPSFAFEDLRAYFIQPTADLVTWSEDFDVLADKLAAALAEAKTKPRSARLQTTASWCEKRYGLEVRLGVIETSEI</sequence>
<evidence type="ECO:0000313" key="2">
    <source>
        <dbReference type="Proteomes" id="UP000693972"/>
    </source>
</evidence>
<dbReference type="RefSeq" id="WP_257893132.1">
    <property type="nucleotide sequence ID" value="NZ_JAIMBW010000001.1"/>
</dbReference>
<dbReference type="EMBL" id="CP078073">
    <property type="protein sequence ID" value="QXL86176.1"/>
    <property type="molecule type" value="Genomic_DNA"/>
</dbReference>
<accession>A0A975TSQ0</accession>
<dbReference type="AlphaFoldDB" id="A0A975TSQ0"/>
<proteinExistence type="predicted"/>
<name>A0A975TSQ0_9RHOB</name>
<protein>
    <submittedName>
        <fullName evidence="1">Uncharacterized protein</fullName>
    </submittedName>
</protein>
<reference evidence="1 2" key="1">
    <citation type="submission" date="2021-07" db="EMBL/GenBank/DDBJ databases">
        <title>Karlodiniumbacter phycospheric gen. nov., sp. nov., a phycosphere bacterium isolated from karlodinium veneficum.</title>
        <authorList>
            <person name="Peng Y."/>
            <person name="Jiang L."/>
            <person name="Lee J."/>
        </authorList>
    </citation>
    <scope>NUCLEOTIDE SEQUENCE</scope>
    <source>
        <strain evidence="1 2">N5</strain>
    </source>
</reference>
<gene>
    <name evidence="1" type="ORF">KUL25_11825</name>
</gene>
<keyword evidence="2" id="KW-1185">Reference proteome</keyword>